<feature type="binding site" evidence="3">
    <location>
        <position position="242"/>
    </location>
    <ligand>
        <name>substrate</name>
    </ligand>
</feature>
<evidence type="ECO:0000256" key="4">
    <source>
        <dbReference type="SAM" id="SignalP"/>
    </source>
</evidence>
<feature type="binding site" evidence="3">
    <location>
        <position position="216"/>
    </location>
    <ligand>
        <name>substrate</name>
    </ligand>
</feature>
<gene>
    <name evidence="5" type="ORF">J2T57_002888</name>
</gene>
<accession>A0AAE3G7D7</accession>
<feature type="binding site" evidence="2">
    <location>
        <position position="179"/>
    </location>
    <ligand>
        <name>substrate</name>
    </ligand>
</feature>
<dbReference type="PIRSF" id="PIRSF039026">
    <property type="entry name" value="SiaP"/>
    <property type="match status" value="1"/>
</dbReference>
<dbReference type="InterPro" id="IPR026289">
    <property type="entry name" value="SBP_TakP-like"/>
</dbReference>
<feature type="binding site" evidence="3">
    <location>
        <position position="217"/>
    </location>
    <ligand>
        <name>Na(+)</name>
        <dbReference type="ChEBI" id="CHEBI:29101"/>
    </ligand>
</feature>
<proteinExistence type="predicted"/>
<evidence type="ECO:0000256" key="1">
    <source>
        <dbReference type="ARBA" id="ARBA00022729"/>
    </source>
</evidence>
<dbReference type="AlphaFoldDB" id="A0AAE3G7D7"/>
<name>A0AAE3G7D7_9GAMM</name>
<dbReference type="Pfam" id="PF03480">
    <property type="entry name" value="DctP"/>
    <property type="match status" value="1"/>
</dbReference>
<dbReference type="GO" id="GO:0031317">
    <property type="term" value="C:tripartite ATP-independent periplasmic transporter complex"/>
    <property type="evidence" value="ECO:0007669"/>
    <property type="project" value="InterPro"/>
</dbReference>
<organism evidence="5 6">
    <name type="scientific">Natronocella acetinitrilica</name>
    <dbReference type="NCBI Taxonomy" id="414046"/>
    <lineage>
        <taxon>Bacteria</taxon>
        <taxon>Pseudomonadati</taxon>
        <taxon>Pseudomonadota</taxon>
        <taxon>Gammaproteobacteria</taxon>
        <taxon>Chromatiales</taxon>
        <taxon>Ectothiorhodospiraceae</taxon>
        <taxon>Natronocella</taxon>
    </lineage>
</organism>
<keyword evidence="6" id="KW-1185">Reference proteome</keyword>
<evidence type="ECO:0000313" key="6">
    <source>
        <dbReference type="Proteomes" id="UP001205843"/>
    </source>
</evidence>
<evidence type="ECO:0000256" key="3">
    <source>
        <dbReference type="PIRSR" id="PIRSR039026-2"/>
    </source>
</evidence>
<dbReference type="Gene3D" id="3.40.190.170">
    <property type="entry name" value="Bacterial extracellular solute-binding protein, family 7"/>
    <property type="match status" value="1"/>
</dbReference>
<reference evidence="5" key="1">
    <citation type="submission" date="2022-03" db="EMBL/GenBank/DDBJ databases">
        <title>Genomic Encyclopedia of Type Strains, Phase III (KMG-III): the genomes of soil and plant-associated and newly described type strains.</title>
        <authorList>
            <person name="Whitman W."/>
        </authorList>
    </citation>
    <scope>NUCLEOTIDE SEQUENCE</scope>
    <source>
        <strain evidence="5">ANL 6-2</strain>
    </source>
</reference>
<dbReference type="NCBIfam" id="NF037995">
    <property type="entry name" value="TRAP_S1"/>
    <property type="match status" value="1"/>
</dbReference>
<dbReference type="RefSeq" id="WP_253479470.1">
    <property type="nucleotide sequence ID" value="NZ_JALJXV010000007.1"/>
</dbReference>
<comment type="caution">
    <text evidence="5">The sequence shown here is derived from an EMBL/GenBank/DDBJ whole genome shotgun (WGS) entry which is preliminary data.</text>
</comment>
<dbReference type="PANTHER" id="PTHR33376:SF5">
    <property type="entry name" value="EXTRACYTOPLASMIC SOLUTE RECEPTOR PROTEIN"/>
    <property type="match status" value="1"/>
</dbReference>
<sequence>MKTLARSCTAVAVGGALMLSVVATDTVRAEQQTYQLDMATAWSSGPLWDIGANAFAQRLAQLSNGRIQVEVHPAGAIGEPLRVTDSVRRGIADMGHTWSGYDWGRDTTTVALGGFAGTMDDERMLHWLYEGGGVELWREFREDRFNVIAMPLYFRTMETFLHSRVPVRTLEDLKGVQVRTAGAWVAMLEALGGAPVATAGHEIYPMLERGVIDATEWGSPWEDTFPRFYEVTNYVIIPGVHQPTAPFELQVNPRVWEQFSDEDKALVELAAKLVTLESWLKIGHNDADAMRFYAEEAGQEIIELDVEVQVAARQLGLDWAEEQSAENEWFGRVWESQREFEQLWNNAERYRRAAPEVRSLGME</sequence>
<dbReference type="EMBL" id="JALJXV010000007">
    <property type="protein sequence ID" value="MCP1675733.1"/>
    <property type="molecule type" value="Genomic_DNA"/>
</dbReference>
<feature type="signal peptide" evidence="4">
    <location>
        <begin position="1"/>
        <end position="23"/>
    </location>
</feature>
<dbReference type="InterPro" id="IPR038404">
    <property type="entry name" value="TRAP_DctP_sf"/>
</dbReference>
<dbReference type="GO" id="GO:0046872">
    <property type="term" value="F:metal ion binding"/>
    <property type="evidence" value="ECO:0007669"/>
    <property type="project" value="UniProtKB-KW"/>
</dbReference>
<evidence type="ECO:0000256" key="2">
    <source>
        <dbReference type="PIRSR" id="PIRSR039026-1"/>
    </source>
</evidence>
<feature type="binding site" evidence="2">
    <location>
        <position position="158"/>
    </location>
    <ligand>
        <name>substrate</name>
    </ligand>
</feature>
<dbReference type="Proteomes" id="UP001205843">
    <property type="component" value="Unassembled WGS sequence"/>
</dbReference>
<dbReference type="GO" id="GO:0055085">
    <property type="term" value="P:transmembrane transport"/>
    <property type="evidence" value="ECO:0007669"/>
    <property type="project" value="InterPro"/>
</dbReference>
<dbReference type="InterPro" id="IPR018389">
    <property type="entry name" value="DctP_fam"/>
</dbReference>
<dbReference type="PANTHER" id="PTHR33376">
    <property type="match status" value="1"/>
</dbReference>
<protein>
    <submittedName>
        <fullName evidence="5">TRAP-type mannitol/chloroaromatic compound transport system substrate-binding protein</fullName>
    </submittedName>
</protein>
<dbReference type="Gene3D" id="3.40.190.10">
    <property type="entry name" value="Periplasmic binding protein-like II"/>
    <property type="match status" value="1"/>
</dbReference>
<keyword evidence="1 4" id="KW-0732">Signal</keyword>
<evidence type="ECO:0000313" key="5">
    <source>
        <dbReference type="EMBL" id="MCP1675733.1"/>
    </source>
</evidence>
<keyword evidence="3" id="KW-0479">Metal-binding</keyword>
<feature type="chain" id="PRO_5042114884" evidence="4">
    <location>
        <begin position="24"/>
        <end position="363"/>
    </location>
</feature>